<dbReference type="InterPro" id="IPR036770">
    <property type="entry name" value="Ankyrin_rpt-contain_sf"/>
</dbReference>
<feature type="repeat" description="ANK" evidence="11">
    <location>
        <begin position="111"/>
        <end position="132"/>
    </location>
</feature>
<feature type="repeat" description="ANK" evidence="11">
    <location>
        <begin position="173"/>
        <end position="205"/>
    </location>
</feature>
<dbReference type="InterPro" id="IPR002110">
    <property type="entry name" value="Ankyrin_rpt"/>
</dbReference>
<evidence type="ECO:0000256" key="5">
    <source>
        <dbReference type="ARBA" id="ARBA00022723"/>
    </source>
</evidence>
<feature type="repeat" description="ANK" evidence="11">
    <location>
        <begin position="77"/>
        <end position="109"/>
    </location>
</feature>
<dbReference type="InterPro" id="IPR013083">
    <property type="entry name" value="Znf_RING/FYVE/PHD"/>
</dbReference>
<dbReference type="Proteomes" id="UP000822688">
    <property type="component" value="Chromosome 4"/>
</dbReference>
<dbReference type="PANTHER" id="PTHR24198:SF165">
    <property type="entry name" value="ANKYRIN REPEAT-CONTAINING PROTEIN-RELATED"/>
    <property type="match status" value="1"/>
</dbReference>
<evidence type="ECO:0000313" key="15">
    <source>
        <dbReference type="EMBL" id="KAG0580155.1"/>
    </source>
</evidence>
<dbReference type="InterPro" id="IPR056760">
    <property type="entry name" value="RING_XB3-like"/>
</dbReference>
<evidence type="ECO:0000256" key="9">
    <source>
        <dbReference type="ARBA" id="ARBA00022833"/>
    </source>
</evidence>
<comment type="pathway">
    <text evidence="2">Protein modification; protein ubiquitination.</text>
</comment>
<dbReference type="SUPFAM" id="SSF48403">
    <property type="entry name" value="Ankyrin repeat"/>
    <property type="match status" value="1"/>
</dbReference>
<evidence type="ECO:0000256" key="13">
    <source>
        <dbReference type="SAM" id="MobiDB-lite"/>
    </source>
</evidence>
<keyword evidence="6" id="KW-0677">Repeat</keyword>
<proteinExistence type="predicted"/>
<keyword evidence="5" id="KW-0479">Metal-binding</keyword>
<name>A0A8T0IAY3_CERPU</name>
<feature type="repeat" description="ANK" evidence="11">
    <location>
        <begin position="216"/>
        <end position="248"/>
    </location>
</feature>
<evidence type="ECO:0000256" key="2">
    <source>
        <dbReference type="ARBA" id="ARBA00004906"/>
    </source>
</evidence>
<evidence type="ECO:0000256" key="12">
    <source>
        <dbReference type="PROSITE-ProRule" id="PRU00175"/>
    </source>
</evidence>
<dbReference type="SMART" id="SM00184">
    <property type="entry name" value="RING"/>
    <property type="match status" value="1"/>
</dbReference>
<dbReference type="PROSITE" id="PS00518">
    <property type="entry name" value="ZF_RING_1"/>
    <property type="match status" value="1"/>
</dbReference>
<dbReference type="GO" id="GO:0008270">
    <property type="term" value="F:zinc ion binding"/>
    <property type="evidence" value="ECO:0007669"/>
    <property type="project" value="UniProtKB-KW"/>
</dbReference>
<keyword evidence="7 12" id="KW-0863">Zinc-finger</keyword>
<evidence type="ECO:0000256" key="11">
    <source>
        <dbReference type="PROSITE-ProRule" id="PRU00023"/>
    </source>
</evidence>
<dbReference type="PROSITE" id="PS50088">
    <property type="entry name" value="ANK_REPEAT"/>
    <property type="match status" value="5"/>
</dbReference>
<sequence>MGNSFGCSASGERLVSAARDGDLQEAQALLDCNPRLAKYSTFGVRNSPLHFSAMQGHNEIVTLLLECGVEVNTRNYCGQTALMQACRYGHWEVVQTLLLYRANVNRADYLNGRTALHFAAVSGHARCIRLIVADYVPSVPQLWNALSTDESASTKNYPDQCSLARVVNRAADGGITSLHMAALNSHTECVQLLLDLSANVNAVTVQDGTTIDLIGAGSAPLHYAACGGSIPCCQALIAKGASRSATNCNGWTALQVARLWRRHWLEPLLIQDSSVPIQPFPPSRYLALPLSSIMKIARDCGWRSVDPAPVDADPCSVCLERRCTVAAEGCGHELCTRCALYLCSTNIVSTTTSSPPGAIPCPLCRHGIVSFVKLSTTMSLKDLAKVNLASLTLCTTCTLEISEPNSARALLQKGENRGGCRVSPLSTHSLRLTCPGFSALNCPGGFGSNDENSGENSGCTSPAVTCGFTRSDSRSEVRTDDSTTIESLAWPAPSRASMLRTAPVVAVNPSPTQPHPDDDDVPSSSKPAPTRSQGDFSPKKVSTRRWLRKSFRWGNYASLRSHRD</sequence>
<feature type="region of interest" description="Disordered" evidence="13">
    <location>
        <begin position="506"/>
        <end position="544"/>
    </location>
</feature>
<dbReference type="GO" id="GO:0061630">
    <property type="term" value="F:ubiquitin protein ligase activity"/>
    <property type="evidence" value="ECO:0007669"/>
    <property type="project" value="UniProtKB-EC"/>
</dbReference>
<dbReference type="EC" id="2.3.2.27" evidence="3"/>
<feature type="repeat" description="ANK" evidence="11">
    <location>
        <begin position="44"/>
        <end position="76"/>
    </location>
</feature>
<comment type="catalytic activity">
    <reaction evidence="1">
        <text>S-ubiquitinyl-[E2 ubiquitin-conjugating enzyme]-L-cysteine + [acceptor protein]-L-lysine = [E2 ubiquitin-conjugating enzyme]-L-cysteine + N(6)-ubiquitinyl-[acceptor protein]-L-lysine.</text>
        <dbReference type="EC" id="2.3.2.27"/>
    </reaction>
</comment>
<dbReference type="Gene3D" id="1.25.40.20">
    <property type="entry name" value="Ankyrin repeat-containing domain"/>
    <property type="match status" value="2"/>
</dbReference>
<evidence type="ECO:0000256" key="10">
    <source>
        <dbReference type="ARBA" id="ARBA00023043"/>
    </source>
</evidence>
<dbReference type="Pfam" id="PF12796">
    <property type="entry name" value="Ank_2"/>
    <property type="match status" value="2"/>
</dbReference>
<gene>
    <name evidence="15" type="ORF">KC19_4G151800</name>
</gene>
<reference evidence="15" key="1">
    <citation type="submission" date="2020-06" db="EMBL/GenBank/DDBJ databases">
        <title>WGS assembly of Ceratodon purpureus strain R40.</title>
        <authorList>
            <person name="Carey S.B."/>
            <person name="Jenkins J."/>
            <person name="Shu S."/>
            <person name="Lovell J.T."/>
            <person name="Sreedasyam A."/>
            <person name="Maumus F."/>
            <person name="Tiley G.P."/>
            <person name="Fernandez-Pozo N."/>
            <person name="Barry K."/>
            <person name="Chen C."/>
            <person name="Wang M."/>
            <person name="Lipzen A."/>
            <person name="Daum C."/>
            <person name="Saski C.A."/>
            <person name="Payton A.C."/>
            <person name="Mcbreen J.C."/>
            <person name="Conrad R.E."/>
            <person name="Kollar L.M."/>
            <person name="Olsson S."/>
            <person name="Huttunen S."/>
            <person name="Landis J.B."/>
            <person name="Wickett N.J."/>
            <person name="Johnson M.G."/>
            <person name="Rensing S.A."/>
            <person name="Grimwood J."/>
            <person name="Schmutz J."/>
            <person name="Mcdaniel S.F."/>
        </authorList>
    </citation>
    <scope>NUCLEOTIDE SEQUENCE</scope>
    <source>
        <strain evidence="15">R40</strain>
    </source>
</reference>
<evidence type="ECO:0000259" key="14">
    <source>
        <dbReference type="PROSITE" id="PS50089"/>
    </source>
</evidence>
<feature type="domain" description="RING-type" evidence="14">
    <location>
        <begin position="315"/>
        <end position="365"/>
    </location>
</feature>
<dbReference type="AlphaFoldDB" id="A0A8T0IAY3"/>
<evidence type="ECO:0000313" key="16">
    <source>
        <dbReference type="Proteomes" id="UP000822688"/>
    </source>
</evidence>
<dbReference type="PANTHER" id="PTHR24198">
    <property type="entry name" value="ANKYRIN REPEAT AND PROTEIN KINASE DOMAIN-CONTAINING PROTEIN"/>
    <property type="match status" value="1"/>
</dbReference>
<dbReference type="InterPro" id="IPR001841">
    <property type="entry name" value="Znf_RING"/>
</dbReference>
<accession>A0A8T0IAY3</accession>
<keyword evidence="4" id="KW-0808">Transferase</keyword>
<dbReference type="PROSITE" id="PS50089">
    <property type="entry name" value="ZF_RING_2"/>
    <property type="match status" value="1"/>
</dbReference>
<comment type="caution">
    <text evidence="15">The sequence shown here is derived from an EMBL/GenBank/DDBJ whole genome shotgun (WGS) entry which is preliminary data.</text>
</comment>
<dbReference type="SMART" id="SM00248">
    <property type="entry name" value="ANK"/>
    <property type="match status" value="5"/>
</dbReference>
<keyword evidence="8" id="KW-0833">Ubl conjugation pathway</keyword>
<evidence type="ECO:0000256" key="6">
    <source>
        <dbReference type="ARBA" id="ARBA00022737"/>
    </source>
</evidence>
<keyword evidence="16" id="KW-1185">Reference proteome</keyword>
<dbReference type="EMBL" id="CM026424">
    <property type="protein sequence ID" value="KAG0580155.1"/>
    <property type="molecule type" value="Genomic_DNA"/>
</dbReference>
<organism evidence="15 16">
    <name type="scientific">Ceratodon purpureus</name>
    <name type="common">Fire moss</name>
    <name type="synonym">Dicranum purpureum</name>
    <dbReference type="NCBI Taxonomy" id="3225"/>
    <lineage>
        <taxon>Eukaryota</taxon>
        <taxon>Viridiplantae</taxon>
        <taxon>Streptophyta</taxon>
        <taxon>Embryophyta</taxon>
        <taxon>Bryophyta</taxon>
        <taxon>Bryophytina</taxon>
        <taxon>Bryopsida</taxon>
        <taxon>Dicranidae</taxon>
        <taxon>Pseudoditrichales</taxon>
        <taxon>Ditrichaceae</taxon>
        <taxon>Ceratodon</taxon>
    </lineage>
</organism>
<dbReference type="Pfam" id="PF24921">
    <property type="entry name" value="RING_XB3-XBAT31"/>
    <property type="match status" value="1"/>
</dbReference>
<evidence type="ECO:0000256" key="3">
    <source>
        <dbReference type="ARBA" id="ARBA00012483"/>
    </source>
</evidence>
<evidence type="ECO:0000256" key="8">
    <source>
        <dbReference type="ARBA" id="ARBA00022786"/>
    </source>
</evidence>
<keyword evidence="9" id="KW-0862">Zinc</keyword>
<keyword evidence="10 11" id="KW-0040">ANK repeat</keyword>
<dbReference type="SUPFAM" id="SSF57850">
    <property type="entry name" value="RING/U-box"/>
    <property type="match status" value="1"/>
</dbReference>
<dbReference type="Pfam" id="PF00023">
    <property type="entry name" value="Ank"/>
    <property type="match status" value="2"/>
</dbReference>
<evidence type="ECO:0000256" key="4">
    <source>
        <dbReference type="ARBA" id="ARBA00022679"/>
    </source>
</evidence>
<dbReference type="FunFam" id="1.25.40.20:FF:000262">
    <property type="entry name" value="E3 ubiquitin-protein ligase XBAT33"/>
    <property type="match status" value="1"/>
</dbReference>
<dbReference type="PRINTS" id="PR01415">
    <property type="entry name" value="ANKYRIN"/>
</dbReference>
<dbReference type="InterPro" id="IPR017907">
    <property type="entry name" value="Znf_RING_CS"/>
</dbReference>
<dbReference type="Gene3D" id="3.30.40.10">
    <property type="entry name" value="Zinc/RING finger domain, C3HC4 (zinc finger)"/>
    <property type="match status" value="1"/>
</dbReference>
<dbReference type="PROSITE" id="PS50297">
    <property type="entry name" value="ANK_REP_REGION"/>
    <property type="match status" value="5"/>
</dbReference>
<evidence type="ECO:0000256" key="7">
    <source>
        <dbReference type="ARBA" id="ARBA00022771"/>
    </source>
</evidence>
<protein>
    <recommendedName>
        <fullName evidence="3">RING-type E3 ubiquitin transferase</fullName>
        <ecNumber evidence="3">2.3.2.27</ecNumber>
    </recommendedName>
</protein>
<evidence type="ECO:0000256" key="1">
    <source>
        <dbReference type="ARBA" id="ARBA00000900"/>
    </source>
</evidence>